<dbReference type="RefSeq" id="WP_165608120.1">
    <property type="nucleotide sequence ID" value="NZ_FOYM01000001.1"/>
</dbReference>
<protein>
    <submittedName>
        <fullName evidence="2">Uncharacterized protein</fullName>
    </submittedName>
</protein>
<evidence type="ECO:0000256" key="1">
    <source>
        <dbReference type="SAM" id="Phobius"/>
    </source>
</evidence>
<dbReference type="EMBL" id="FOYM01000001">
    <property type="protein sequence ID" value="SFQ95741.1"/>
    <property type="molecule type" value="Genomic_DNA"/>
</dbReference>
<keyword evidence="1" id="KW-1133">Transmembrane helix</keyword>
<dbReference type="AlphaFoldDB" id="A0A1I6CRD5"/>
<accession>A0A1I6CRD5</accession>
<gene>
    <name evidence="2" type="ORF">SAMN05660706_101243</name>
</gene>
<sequence length="54" mass="6172">MEKYWTAFYIGLGVLTFTGLVAGIFANPIKKALKNLEYYATGKVTDHHQYIPYD</sequence>
<reference evidence="3" key="1">
    <citation type="submission" date="2016-10" db="EMBL/GenBank/DDBJ databases">
        <authorList>
            <person name="Varghese N."/>
            <person name="Submissions S."/>
        </authorList>
    </citation>
    <scope>NUCLEOTIDE SEQUENCE [LARGE SCALE GENOMIC DNA]</scope>
    <source>
        <strain evidence="3">DSM 3669</strain>
    </source>
</reference>
<dbReference type="Proteomes" id="UP000199584">
    <property type="component" value="Unassembled WGS sequence"/>
</dbReference>
<evidence type="ECO:0000313" key="2">
    <source>
        <dbReference type="EMBL" id="SFQ95741.1"/>
    </source>
</evidence>
<keyword evidence="1" id="KW-0472">Membrane</keyword>
<organism evidence="2 3">
    <name type="scientific">Desulfoscipio geothermicus DSM 3669</name>
    <dbReference type="NCBI Taxonomy" id="1121426"/>
    <lineage>
        <taxon>Bacteria</taxon>
        <taxon>Bacillati</taxon>
        <taxon>Bacillota</taxon>
        <taxon>Clostridia</taxon>
        <taxon>Eubacteriales</taxon>
        <taxon>Desulfallaceae</taxon>
        <taxon>Desulfoscipio</taxon>
    </lineage>
</organism>
<evidence type="ECO:0000313" key="3">
    <source>
        <dbReference type="Proteomes" id="UP000199584"/>
    </source>
</evidence>
<feature type="transmembrane region" description="Helical" evidence="1">
    <location>
        <begin position="6"/>
        <end position="26"/>
    </location>
</feature>
<name>A0A1I6CRD5_9FIRM</name>
<keyword evidence="1" id="KW-0812">Transmembrane</keyword>
<proteinExistence type="predicted"/>
<keyword evidence="3" id="KW-1185">Reference proteome</keyword>